<proteinExistence type="predicted"/>
<dbReference type="Pfam" id="PF09994">
    <property type="entry name" value="T6SS_Tle1-like_cat"/>
    <property type="match status" value="1"/>
</dbReference>
<name>A0AAQ1KIW7_9PSED</name>
<evidence type="ECO:0000259" key="2">
    <source>
        <dbReference type="Pfam" id="PF09994"/>
    </source>
</evidence>
<dbReference type="AlphaFoldDB" id="A0AAQ1KIW7"/>
<dbReference type="EMBL" id="FOLS01000025">
    <property type="protein sequence ID" value="SFD41827.1"/>
    <property type="molecule type" value="Genomic_DNA"/>
</dbReference>
<comment type="caution">
    <text evidence="3">The sequence shown here is derived from an EMBL/GenBank/DDBJ whole genome shotgun (WGS) entry which is preliminary data.</text>
</comment>
<dbReference type="RefSeq" id="WP_074983027.1">
    <property type="nucleotide sequence ID" value="NZ_FOLS01000025.1"/>
</dbReference>
<gene>
    <name evidence="3" type="ORF">SAMN05216577_12557</name>
</gene>
<dbReference type="Pfam" id="PF05488">
    <property type="entry name" value="PAAR_motif"/>
    <property type="match status" value="1"/>
</dbReference>
<protein>
    <submittedName>
        <fullName evidence="3">Type VI secretion system secreted protein VgrG</fullName>
    </submittedName>
</protein>
<feature type="domain" description="T6SS Phospholipase effector Tle1-like catalytic" evidence="2">
    <location>
        <begin position="361"/>
        <end position="450"/>
    </location>
</feature>
<dbReference type="PROSITE" id="PS50096">
    <property type="entry name" value="IQ"/>
    <property type="match status" value="1"/>
</dbReference>
<organism evidence="3 4">
    <name type="scientific">Pseudomonas citronellolis</name>
    <dbReference type="NCBI Taxonomy" id="53408"/>
    <lineage>
        <taxon>Bacteria</taxon>
        <taxon>Pseudomonadati</taxon>
        <taxon>Pseudomonadota</taxon>
        <taxon>Gammaproteobacteria</taxon>
        <taxon>Pseudomonadales</taxon>
        <taxon>Pseudomonadaceae</taxon>
        <taxon>Pseudomonas</taxon>
    </lineage>
</organism>
<evidence type="ECO:0000256" key="1">
    <source>
        <dbReference type="SAM" id="MobiDB-lite"/>
    </source>
</evidence>
<feature type="region of interest" description="Disordered" evidence="1">
    <location>
        <begin position="136"/>
        <end position="155"/>
    </location>
</feature>
<dbReference type="Gene3D" id="2.60.200.60">
    <property type="match status" value="1"/>
</dbReference>
<accession>A0AAQ1KIW7</accession>
<dbReference type="PANTHER" id="PTHR33840:SF1">
    <property type="entry name" value="TLE1 PHOSPHOLIPASE DOMAIN-CONTAINING PROTEIN"/>
    <property type="match status" value="1"/>
</dbReference>
<evidence type="ECO:0000313" key="3">
    <source>
        <dbReference type="EMBL" id="SFD41827.1"/>
    </source>
</evidence>
<evidence type="ECO:0000313" key="4">
    <source>
        <dbReference type="Proteomes" id="UP000183385"/>
    </source>
</evidence>
<feature type="compositionally biased region" description="Acidic residues" evidence="1">
    <location>
        <begin position="139"/>
        <end position="154"/>
    </location>
</feature>
<dbReference type="PANTHER" id="PTHR33840">
    <property type="match status" value="1"/>
</dbReference>
<reference evidence="3 4" key="1">
    <citation type="submission" date="2016-10" db="EMBL/GenBank/DDBJ databases">
        <authorList>
            <person name="Varghese N."/>
            <person name="Submissions S."/>
        </authorList>
    </citation>
    <scope>NUCLEOTIDE SEQUENCE [LARGE SCALE GENOMIC DNA]</scope>
    <source>
        <strain evidence="3 4">LMG 18378</strain>
    </source>
</reference>
<keyword evidence="4" id="KW-1185">Reference proteome</keyword>
<dbReference type="CDD" id="cd14744">
    <property type="entry name" value="PAAR_CT_2"/>
    <property type="match status" value="1"/>
</dbReference>
<dbReference type="Proteomes" id="UP000183385">
    <property type="component" value="Unassembled WGS sequence"/>
</dbReference>
<dbReference type="InterPro" id="IPR018712">
    <property type="entry name" value="Tle1-like_cat"/>
</dbReference>
<sequence length="631" mass="68922">MGQRFVVRKDDSTTTGGQVLAGSPDLIIGHRLAARRNDPVRCPRCGSVGLIAEGNPTWLANGEPVAGHDHVVSCGCPPGSHRLIASQTHTLMAEESVGLDWQPPGEMASGVHLRFPSLEALQAFQQLELDGQAVRVATDQEEPEEEDEEEELDETPGLTLRLAAFFDGTGNNLANAALTERCRQDDRQQLGEETLLDTIAICERFGFSAPDEHGVFQSHPNDSYGNAPSNVALLSELYLDNTSIPLEPDATIGYVPIYIEGIGTTSGAPDSRVSQATGRGETGVLQRVIQSPAAIKDQLLLFVRTNPGIHVARLEFDLFGFSRGAAAARHFANEVLKPDGGILGEVLKPGQFGLLADFDWTTDVRINFIGLFDTVAAIVDPLRGDWSPANDLNPGINLYLPPGCARKVVQLTAADERRWNFPLTSVAPHHQEISLPGAHSDIGGGYPALMQEKLLLSRPRATRVSPNMPLERSSVWREAQLEVARLELDGLPGDGQMEPVGWHFPNANEHDVSQRALVAIAIQRRVRGELSRVALRVMRELALLHDVPFGRILEDDPNLRLPMELQTISASLLAYAQGAPFRLSKAENRLLKARYIHLSAHWSPSYGAMINKPAPNRRLTYSNKPEEGQPQ</sequence>
<dbReference type="InterPro" id="IPR008727">
    <property type="entry name" value="PAAR_motif"/>
</dbReference>